<dbReference type="PROSITE" id="PS51257">
    <property type="entry name" value="PROKAR_LIPOPROTEIN"/>
    <property type="match status" value="1"/>
</dbReference>
<dbReference type="Proteomes" id="UP000190328">
    <property type="component" value="Unassembled WGS sequence"/>
</dbReference>
<organism evidence="2 3">
    <name type="scientific">Pilibacter termitis</name>
    <dbReference type="NCBI Taxonomy" id="263852"/>
    <lineage>
        <taxon>Bacteria</taxon>
        <taxon>Bacillati</taxon>
        <taxon>Bacillota</taxon>
        <taxon>Bacilli</taxon>
        <taxon>Lactobacillales</taxon>
        <taxon>Enterococcaceae</taxon>
        <taxon>Pilibacter</taxon>
    </lineage>
</organism>
<protein>
    <recommendedName>
        <fullName evidence="4">Lipoprotein</fullName>
    </recommendedName>
</protein>
<feature type="chain" id="PRO_5038727904" description="Lipoprotein" evidence="1">
    <location>
        <begin position="19"/>
        <end position="370"/>
    </location>
</feature>
<evidence type="ECO:0008006" key="4">
    <source>
        <dbReference type="Google" id="ProtNLM"/>
    </source>
</evidence>
<keyword evidence="1" id="KW-0732">Signal</keyword>
<reference evidence="2 3" key="1">
    <citation type="submission" date="2017-02" db="EMBL/GenBank/DDBJ databases">
        <authorList>
            <person name="Peterson S.W."/>
        </authorList>
    </citation>
    <scope>NUCLEOTIDE SEQUENCE [LARGE SCALE GENOMIC DNA]</scope>
    <source>
        <strain evidence="2 3">ATCC BAA-1030</strain>
    </source>
</reference>
<name>A0A1T4Q2F1_9ENTE</name>
<dbReference type="OrthoDB" id="2199492at2"/>
<proteinExistence type="predicted"/>
<sequence length="370" mass="41173">MKKLVLGSITLLGTLLLAGCGAGNKEAFQKEYDDQTKAASATFEMKLTDLSLESDDTNASIVSMVAAQLKDITISGDVAKDEKTNASETKMKIKALGKEIPITAIGKGEDTYISTDYIESVFEIMSSFTGETSKLDKDALNAIKGKFISTKDAMENLQPDKKTTQDVFNAEEQKKIQEFMNKEFKALDEKAYTKKDDTITLTFGKKEMVKVMEDYAKEFPKNAKDVDTKAIEKSFQSFEVKMSYDTKSHKGTTKIKIATKKEDDIPSMKIALTIDTTASDKKKTIKLPAKSEIISQEDLEKATAKVSTPAQTTKETTEISEEDFNEVLGILKEQSKSFTKEEIEEALKIYKDMDVFTDEQIKKLEEALGL</sequence>
<gene>
    <name evidence="2" type="ORF">SAMN02745116_02029</name>
</gene>
<dbReference type="EMBL" id="FUXI01000025">
    <property type="protein sequence ID" value="SJZ97796.1"/>
    <property type="molecule type" value="Genomic_DNA"/>
</dbReference>
<evidence type="ECO:0000313" key="3">
    <source>
        <dbReference type="Proteomes" id="UP000190328"/>
    </source>
</evidence>
<feature type="signal peptide" evidence="1">
    <location>
        <begin position="1"/>
        <end position="18"/>
    </location>
</feature>
<keyword evidence="3" id="KW-1185">Reference proteome</keyword>
<dbReference type="AlphaFoldDB" id="A0A1T4Q2F1"/>
<dbReference type="RefSeq" id="WP_078807946.1">
    <property type="nucleotide sequence ID" value="NZ_FUXI01000025.1"/>
</dbReference>
<accession>A0A1T4Q2F1</accession>
<evidence type="ECO:0000256" key="1">
    <source>
        <dbReference type="SAM" id="SignalP"/>
    </source>
</evidence>
<evidence type="ECO:0000313" key="2">
    <source>
        <dbReference type="EMBL" id="SJZ97796.1"/>
    </source>
</evidence>